<gene>
    <name evidence="2" type="ORF">J3Q64DRAFT_1752647</name>
</gene>
<comment type="caution">
    <text evidence="2">The sequence shown here is derived from an EMBL/GenBank/DDBJ whole genome shotgun (WGS) entry which is preliminary data.</text>
</comment>
<dbReference type="PANTHER" id="PTHR12197">
    <property type="entry name" value="HISTONE-LYSINE N-METHYLTRANSFERASE SMYD"/>
    <property type="match status" value="1"/>
</dbReference>
<dbReference type="PROSITE" id="PS50280">
    <property type="entry name" value="SET"/>
    <property type="match status" value="1"/>
</dbReference>
<dbReference type="Gene3D" id="2.170.270.10">
    <property type="entry name" value="SET domain"/>
    <property type="match status" value="1"/>
</dbReference>
<sequence length="208" mass="24230">MCRLIAACLVRKQCEEASLYPDISIPSYKDLLTIQDNELSHFRIQYRASMPTHRNSIPYTKGQPVSAFLKYMPPGIEPRLEYSHELFRSVYFREMSNSFGIWEIPKNPSAITEEQGVTDDLELLGWGIYPMAVYFNHSCDANVIKLRRDRNMVFVARRTIQKGEEACISYGSVGEGVKERRERLLEHYHFVCACDRCCNEEKEEKCRL</sequence>
<evidence type="ECO:0000259" key="1">
    <source>
        <dbReference type="PROSITE" id="PS50280"/>
    </source>
</evidence>
<dbReference type="Proteomes" id="UP001448207">
    <property type="component" value="Unassembled WGS sequence"/>
</dbReference>
<dbReference type="EMBL" id="JBCLYO010000015">
    <property type="protein sequence ID" value="KAL0082677.1"/>
    <property type="molecule type" value="Genomic_DNA"/>
</dbReference>
<evidence type="ECO:0000313" key="3">
    <source>
        <dbReference type="Proteomes" id="UP001448207"/>
    </source>
</evidence>
<dbReference type="InterPro" id="IPR050869">
    <property type="entry name" value="H3K4_H4K5_MeTrfase"/>
</dbReference>
<accession>A0ABR3AV87</accession>
<organism evidence="2 3">
    <name type="scientific">Phycomyces blakesleeanus</name>
    <dbReference type="NCBI Taxonomy" id="4837"/>
    <lineage>
        <taxon>Eukaryota</taxon>
        <taxon>Fungi</taxon>
        <taxon>Fungi incertae sedis</taxon>
        <taxon>Mucoromycota</taxon>
        <taxon>Mucoromycotina</taxon>
        <taxon>Mucoromycetes</taxon>
        <taxon>Mucorales</taxon>
        <taxon>Phycomycetaceae</taxon>
        <taxon>Phycomyces</taxon>
    </lineage>
</organism>
<dbReference type="SUPFAM" id="SSF82199">
    <property type="entry name" value="SET domain"/>
    <property type="match status" value="1"/>
</dbReference>
<evidence type="ECO:0000313" key="2">
    <source>
        <dbReference type="EMBL" id="KAL0082677.1"/>
    </source>
</evidence>
<proteinExistence type="predicted"/>
<reference evidence="2 3" key="1">
    <citation type="submission" date="2024-04" db="EMBL/GenBank/DDBJ databases">
        <title>Symmetric and asymmetric DNA N6-adenine methylation regulates different biological responses in Mucorales.</title>
        <authorList>
            <consortium name="Lawrence Berkeley National Laboratory"/>
            <person name="Lax C."/>
            <person name="Mondo S.J."/>
            <person name="Osorio-Concepcion M."/>
            <person name="Muszewska A."/>
            <person name="Corrochano-Luque M."/>
            <person name="Gutierrez G."/>
            <person name="Riley R."/>
            <person name="Lipzen A."/>
            <person name="Guo J."/>
            <person name="Hundley H."/>
            <person name="Amirebrahimi M."/>
            <person name="Ng V."/>
            <person name="Lorenzo-Gutierrez D."/>
            <person name="Binder U."/>
            <person name="Yang J."/>
            <person name="Song Y."/>
            <person name="Canovas D."/>
            <person name="Navarro E."/>
            <person name="Freitag M."/>
            <person name="Gabaldon T."/>
            <person name="Grigoriev I.V."/>
            <person name="Corrochano L.M."/>
            <person name="Nicolas F.E."/>
            <person name="Garre V."/>
        </authorList>
    </citation>
    <scope>NUCLEOTIDE SEQUENCE [LARGE SCALE GENOMIC DNA]</scope>
    <source>
        <strain evidence="2 3">L51</strain>
    </source>
</reference>
<dbReference type="PANTHER" id="PTHR12197:SF294">
    <property type="entry name" value="POTENTIAL PROTEIN LYSINE METHYLTRANSFERASE SET6"/>
    <property type="match status" value="1"/>
</dbReference>
<dbReference type="InterPro" id="IPR001214">
    <property type="entry name" value="SET_dom"/>
</dbReference>
<keyword evidence="3" id="KW-1185">Reference proteome</keyword>
<name>A0ABR3AV87_PHYBL</name>
<dbReference type="InterPro" id="IPR046341">
    <property type="entry name" value="SET_dom_sf"/>
</dbReference>
<feature type="domain" description="SET" evidence="1">
    <location>
        <begin position="42"/>
        <end position="171"/>
    </location>
</feature>
<dbReference type="CDD" id="cd20071">
    <property type="entry name" value="SET_SMYD"/>
    <property type="match status" value="1"/>
</dbReference>
<dbReference type="Pfam" id="PF00856">
    <property type="entry name" value="SET"/>
    <property type="match status" value="1"/>
</dbReference>
<protein>
    <recommendedName>
        <fullName evidence="1">SET domain-containing protein</fullName>
    </recommendedName>
</protein>